<dbReference type="AlphaFoldDB" id="A0A9P6DY30"/>
<sequence>MLLWLAGLAPEPLPPDPQTAIENFLIQGHANYLPQGTTKVLNAFEHPDASKLMASINVPDNYLDLPDGDPVCECTVVFLSRVNLRDQQERPYLHSCLSQHPHSGSGLDLPPLQSLHQTPPPHPQPQQYNHTTRLLPPPPMPSRILPMPSPAPKIQPLRYQLLGPGPSTPSPHQLYNYPQYTQPRTYDSTPPVFDPMPHPYHSFSGPQAPPRTQDHSHVIDTSRVVCEIERNTRSPDVPTTTLQIIVDASDPTGALALILQKMGLELPRDNIVFQIPDDCKSVHRELKDENDMHIALELMKDKIAHVKTKLKVLRIFNDQPVEKRKNSQEKKKPLYPQPLSSELSGECLNAFLKLKIARECFANDGSKYCWPQPSKRGEHLPLTNKMMTLWAMEMVSNESVDEDHPPNNVMFDSQCTATRESPGKKALKQRADSPDSSRIVPATTGDAAGPSTAYIQQENPRRASKRVKFELPSTDKFSDDSDVMVLATYPWAQADNPHHTFDISSSPIDISTSDTELDMDVVRFTKPKPMDEYPILTLLRDLHHTQPALHFDQLAQEVGWFIENLSISENAARTLRRAALASI</sequence>
<organism evidence="2 3">
    <name type="scientific">Hydnum rufescens UP504</name>
    <dbReference type="NCBI Taxonomy" id="1448309"/>
    <lineage>
        <taxon>Eukaryota</taxon>
        <taxon>Fungi</taxon>
        <taxon>Dikarya</taxon>
        <taxon>Basidiomycota</taxon>
        <taxon>Agaricomycotina</taxon>
        <taxon>Agaricomycetes</taxon>
        <taxon>Cantharellales</taxon>
        <taxon>Hydnaceae</taxon>
        <taxon>Hydnum</taxon>
    </lineage>
</organism>
<gene>
    <name evidence="2" type="ORF">BS47DRAFT_1381472</name>
</gene>
<dbReference type="EMBL" id="MU128949">
    <property type="protein sequence ID" value="KAF9515529.1"/>
    <property type="molecule type" value="Genomic_DNA"/>
</dbReference>
<keyword evidence="3" id="KW-1185">Reference proteome</keyword>
<dbReference type="Proteomes" id="UP000886523">
    <property type="component" value="Unassembled WGS sequence"/>
</dbReference>
<name>A0A9P6DY30_9AGAM</name>
<dbReference type="OrthoDB" id="3332060at2759"/>
<evidence type="ECO:0000256" key="1">
    <source>
        <dbReference type="SAM" id="MobiDB-lite"/>
    </source>
</evidence>
<feature type="compositionally biased region" description="Low complexity" evidence="1">
    <location>
        <begin position="125"/>
        <end position="134"/>
    </location>
</feature>
<comment type="caution">
    <text evidence="2">The sequence shown here is derived from an EMBL/GenBank/DDBJ whole genome shotgun (WGS) entry which is preliminary data.</text>
</comment>
<feature type="region of interest" description="Disordered" evidence="1">
    <location>
        <begin position="96"/>
        <end position="141"/>
    </location>
</feature>
<evidence type="ECO:0000313" key="3">
    <source>
        <dbReference type="Proteomes" id="UP000886523"/>
    </source>
</evidence>
<protein>
    <submittedName>
        <fullName evidence="2">Uncharacterized protein</fullName>
    </submittedName>
</protein>
<proteinExistence type="predicted"/>
<feature type="region of interest" description="Disordered" evidence="1">
    <location>
        <begin position="417"/>
        <end position="464"/>
    </location>
</feature>
<accession>A0A9P6DY30</accession>
<evidence type="ECO:0000313" key="2">
    <source>
        <dbReference type="EMBL" id="KAF9515529.1"/>
    </source>
</evidence>
<reference evidence="2" key="1">
    <citation type="journal article" date="2020" name="Nat. Commun.">
        <title>Large-scale genome sequencing of mycorrhizal fungi provides insights into the early evolution of symbiotic traits.</title>
        <authorList>
            <person name="Miyauchi S."/>
            <person name="Kiss E."/>
            <person name="Kuo A."/>
            <person name="Drula E."/>
            <person name="Kohler A."/>
            <person name="Sanchez-Garcia M."/>
            <person name="Morin E."/>
            <person name="Andreopoulos B."/>
            <person name="Barry K.W."/>
            <person name="Bonito G."/>
            <person name="Buee M."/>
            <person name="Carver A."/>
            <person name="Chen C."/>
            <person name="Cichocki N."/>
            <person name="Clum A."/>
            <person name="Culley D."/>
            <person name="Crous P.W."/>
            <person name="Fauchery L."/>
            <person name="Girlanda M."/>
            <person name="Hayes R.D."/>
            <person name="Keri Z."/>
            <person name="LaButti K."/>
            <person name="Lipzen A."/>
            <person name="Lombard V."/>
            <person name="Magnuson J."/>
            <person name="Maillard F."/>
            <person name="Murat C."/>
            <person name="Nolan M."/>
            <person name="Ohm R.A."/>
            <person name="Pangilinan J."/>
            <person name="Pereira M.F."/>
            <person name="Perotto S."/>
            <person name="Peter M."/>
            <person name="Pfister S."/>
            <person name="Riley R."/>
            <person name="Sitrit Y."/>
            <person name="Stielow J.B."/>
            <person name="Szollosi G."/>
            <person name="Zifcakova L."/>
            <person name="Stursova M."/>
            <person name="Spatafora J.W."/>
            <person name="Tedersoo L."/>
            <person name="Vaario L.M."/>
            <person name="Yamada A."/>
            <person name="Yan M."/>
            <person name="Wang P."/>
            <person name="Xu J."/>
            <person name="Bruns T."/>
            <person name="Baldrian P."/>
            <person name="Vilgalys R."/>
            <person name="Dunand C."/>
            <person name="Henrissat B."/>
            <person name="Grigoriev I.V."/>
            <person name="Hibbett D."/>
            <person name="Nagy L.G."/>
            <person name="Martin F.M."/>
        </authorList>
    </citation>
    <scope>NUCLEOTIDE SEQUENCE</scope>
    <source>
        <strain evidence="2">UP504</strain>
    </source>
</reference>